<dbReference type="PANTHER" id="PTHR24305:SF152">
    <property type="entry name" value="P450, PUTATIVE (EUROFUNG)-RELATED"/>
    <property type="match status" value="1"/>
</dbReference>
<evidence type="ECO:0000256" key="5">
    <source>
        <dbReference type="ARBA" id="ARBA00023004"/>
    </source>
</evidence>
<evidence type="ECO:0000256" key="2">
    <source>
        <dbReference type="ARBA" id="ARBA00005179"/>
    </source>
</evidence>
<dbReference type="InterPro" id="IPR001128">
    <property type="entry name" value="Cyt_P450"/>
</dbReference>
<evidence type="ECO:0000256" key="3">
    <source>
        <dbReference type="ARBA" id="ARBA00010617"/>
    </source>
</evidence>
<comment type="pathway">
    <text evidence="2">Secondary metabolite biosynthesis.</text>
</comment>
<name>A0ABR2ZZS9_9AGAR</name>
<dbReference type="EMBL" id="JBBXMP010000033">
    <property type="protein sequence ID" value="KAL0066649.1"/>
    <property type="molecule type" value="Genomic_DNA"/>
</dbReference>
<protein>
    <recommendedName>
        <fullName evidence="8">Cytochrome P450</fullName>
    </recommendedName>
</protein>
<reference evidence="6 7" key="1">
    <citation type="submission" date="2024-05" db="EMBL/GenBank/DDBJ databases">
        <title>A draft genome resource for the thread blight pathogen Marasmius tenuissimus strain MS-2.</title>
        <authorList>
            <person name="Yulfo-Soto G.E."/>
            <person name="Baruah I.K."/>
            <person name="Amoako-Attah I."/>
            <person name="Bukari Y."/>
            <person name="Meinhardt L.W."/>
            <person name="Bailey B.A."/>
            <person name="Cohen S.P."/>
        </authorList>
    </citation>
    <scope>NUCLEOTIDE SEQUENCE [LARGE SCALE GENOMIC DNA]</scope>
    <source>
        <strain evidence="6 7">MS-2</strain>
    </source>
</reference>
<dbReference type="Gene3D" id="1.10.630.10">
    <property type="entry name" value="Cytochrome P450"/>
    <property type="match status" value="1"/>
</dbReference>
<evidence type="ECO:0000313" key="6">
    <source>
        <dbReference type="EMBL" id="KAL0066649.1"/>
    </source>
</evidence>
<comment type="caution">
    <text evidence="6">The sequence shown here is derived from an EMBL/GenBank/DDBJ whole genome shotgun (WGS) entry which is preliminary data.</text>
</comment>
<keyword evidence="4" id="KW-0479">Metal-binding</keyword>
<evidence type="ECO:0000256" key="4">
    <source>
        <dbReference type="ARBA" id="ARBA00022723"/>
    </source>
</evidence>
<evidence type="ECO:0000313" key="7">
    <source>
        <dbReference type="Proteomes" id="UP001437256"/>
    </source>
</evidence>
<sequence>MSSKHPVDLLLAYRATSFDVITGYLFAQKPNALEYEGFSHPLLVAMDDIMSGIWLLKYLPPFSIFPVARLPDWIFRLVNPTAEPILIQKHFLLQKIEEWEADARTGKRHGSMDGERVIFDAFLDPEWLAKHGDTEEEGGQDTKLGSLMDECSGTQFAGTDTIGNACIIGTFHLLNNRAILGKLRKELDETWKDLDDCVSFEKLEKLPYLTGVVKESLQLSHGVPGPVPRIVDKPGTVISGHLVPVGTVVSSSAYFSHMDSSIFSSPEKFMPER</sequence>
<dbReference type="Proteomes" id="UP001437256">
    <property type="component" value="Unassembled WGS sequence"/>
</dbReference>
<dbReference type="InterPro" id="IPR050121">
    <property type="entry name" value="Cytochrome_P450_monoxygenase"/>
</dbReference>
<comment type="cofactor">
    <cofactor evidence="1">
        <name>heme</name>
        <dbReference type="ChEBI" id="CHEBI:30413"/>
    </cofactor>
</comment>
<proteinExistence type="inferred from homology"/>
<dbReference type="PRINTS" id="PR00465">
    <property type="entry name" value="EP450IV"/>
</dbReference>
<dbReference type="InterPro" id="IPR002403">
    <property type="entry name" value="Cyt_P450_E_grp-IV"/>
</dbReference>
<gene>
    <name evidence="6" type="ORF">AAF712_006252</name>
</gene>
<dbReference type="SUPFAM" id="SSF48264">
    <property type="entry name" value="Cytochrome P450"/>
    <property type="match status" value="1"/>
</dbReference>
<organism evidence="6 7">
    <name type="scientific">Marasmius tenuissimus</name>
    <dbReference type="NCBI Taxonomy" id="585030"/>
    <lineage>
        <taxon>Eukaryota</taxon>
        <taxon>Fungi</taxon>
        <taxon>Dikarya</taxon>
        <taxon>Basidiomycota</taxon>
        <taxon>Agaricomycotina</taxon>
        <taxon>Agaricomycetes</taxon>
        <taxon>Agaricomycetidae</taxon>
        <taxon>Agaricales</taxon>
        <taxon>Marasmiineae</taxon>
        <taxon>Marasmiaceae</taxon>
        <taxon>Marasmius</taxon>
    </lineage>
</organism>
<dbReference type="Pfam" id="PF00067">
    <property type="entry name" value="p450"/>
    <property type="match status" value="1"/>
</dbReference>
<keyword evidence="7" id="KW-1185">Reference proteome</keyword>
<dbReference type="PANTHER" id="PTHR24305">
    <property type="entry name" value="CYTOCHROME P450"/>
    <property type="match status" value="1"/>
</dbReference>
<evidence type="ECO:0000256" key="1">
    <source>
        <dbReference type="ARBA" id="ARBA00001971"/>
    </source>
</evidence>
<keyword evidence="5" id="KW-0408">Iron</keyword>
<comment type="similarity">
    <text evidence="3">Belongs to the cytochrome P450 family.</text>
</comment>
<dbReference type="InterPro" id="IPR036396">
    <property type="entry name" value="Cyt_P450_sf"/>
</dbReference>
<accession>A0ABR2ZZS9</accession>
<evidence type="ECO:0008006" key="8">
    <source>
        <dbReference type="Google" id="ProtNLM"/>
    </source>
</evidence>